<accession>A0A098DBP9</accession>
<keyword evidence="3" id="KW-1185">Reference proteome</keyword>
<reference evidence="2" key="4">
    <citation type="submission" date="2017-01" db="UniProtKB">
        <authorList>
            <consortium name="EnsemblFungi"/>
        </authorList>
    </citation>
    <scope>IDENTIFICATION</scope>
    <source>
        <strain evidence="2">PH-1 / ATCC MYA-4620 / FGSC 9075 / NRRL 31084</strain>
    </source>
</reference>
<dbReference type="InParanoid" id="I1SA16"/>
<dbReference type="VEuPathDB" id="FungiDB:FGRAMPH1_01G07203"/>
<dbReference type="EMBL" id="HG970332">
    <property type="protein sequence ID" value="CEF75406.1"/>
    <property type="molecule type" value="Genomic_DNA"/>
</dbReference>
<sequence>MATPFSFPIKKLPKRELPIVLYLHSQQITKLANFIPTRTARSINTRQDWAFSGSSIVALVSLSDYTDIMDSVIRNRKKKHPTRPKMLPYTVSLRRAALR</sequence>
<dbReference type="KEGG" id="fgr:FGSG_13697"/>
<dbReference type="RefSeq" id="XP_011318997.1">
    <property type="nucleotide sequence ID" value="XM_011320695.1"/>
</dbReference>
<organism evidence="1 3">
    <name type="scientific">Gibberella zeae (strain ATCC MYA-4620 / CBS 123657 / FGSC 9075 / NRRL 31084 / PH-1)</name>
    <name type="common">Wheat head blight fungus</name>
    <name type="synonym">Fusarium graminearum</name>
    <dbReference type="NCBI Taxonomy" id="229533"/>
    <lineage>
        <taxon>Eukaryota</taxon>
        <taxon>Fungi</taxon>
        <taxon>Dikarya</taxon>
        <taxon>Ascomycota</taxon>
        <taxon>Pezizomycotina</taxon>
        <taxon>Sordariomycetes</taxon>
        <taxon>Hypocreomycetidae</taxon>
        <taxon>Hypocreales</taxon>
        <taxon>Nectriaceae</taxon>
        <taxon>Fusarium</taxon>
    </lineage>
</organism>
<proteinExistence type="predicted"/>
<evidence type="ECO:0000313" key="1">
    <source>
        <dbReference type="EMBL" id="CEF75406.1"/>
    </source>
</evidence>
<reference evidence="1 3" key="3">
    <citation type="journal article" date="2015" name="BMC Genomics">
        <title>The completed genome sequence of the pathogenic ascomycete fungus Fusarium graminearum.</title>
        <authorList>
            <person name="King R."/>
            <person name="Urban M."/>
            <person name="Hammond-Kosack M.C."/>
            <person name="Hassani-Pak K."/>
            <person name="Hammond-Kosack K.E."/>
        </authorList>
    </citation>
    <scope>NUCLEOTIDE SEQUENCE [LARGE SCALE GENOMIC DNA]</scope>
    <source>
        <strain evidence="3">ATCC MYA-4620 / CBS 123657 / FGSC 9075 / NRRL 31084 / PH-1</strain>
        <strain evidence="1">PH-1</strain>
    </source>
</reference>
<reference evidence="2 3" key="2">
    <citation type="journal article" date="2010" name="Nature">
        <title>Comparative genomics reveals mobile pathogenicity chromosomes in Fusarium.</title>
        <authorList>
            <person name="Ma L.J."/>
            <person name="van der Does H.C."/>
            <person name="Borkovich K.A."/>
            <person name="Coleman J.J."/>
            <person name="Daboussi M.J."/>
            <person name="Di Pietro A."/>
            <person name="Dufresne M."/>
            <person name="Freitag M."/>
            <person name="Grabherr M."/>
            <person name="Henrissat B."/>
            <person name="Houterman P.M."/>
            <person name="Kang S."/>
            <person name="Shim W.B."/>
            <person name="Woloshuk C."/>
            <person name="Xie X."/>
            <person name="Xu J.R."/>
            <person name="Antoniw J."/>
            <person name="Baker S.E."/>
            <person name="Bluhm B.H."/>
            <person name="Breakspear A."/>
            <person name="Brown D.W."/>
            <person name="Butchko R.A."/>
            <person name="Chapman S."/>
            <person name="Coulson R."/>
            <person name="Coutinho P.M."/>
            <person name="Danchin E.G."/>
            <person name="Diener A."/>
            <person name="Gale L.R."/>
            <person name="Gardiner D.M."/>
            <person name="Goff S."/>
            <person name="Hammond-Kosack K.E."/>
            <person name="Hilburn K."/>
            <person name="Hua-Van A."/>
            <person name="Jonkers W."/>
            <person name="Kazan K."/>
            <person name="Kodira C.D."/>
            <person name="Koehrsen M."/>
            <person name="Kumar L."/>
            <person name="Lee Y.H."/>
            <person name="Li L."/>
            <person name="Manners J.M."/>
            <person name="Miranda-Saavedra D."/>
            <person name="Mukherjee M."/>
            <person name="Park G."/>
            <person name="Park J."/>
            <person name="Park S.Y."/>
            <person name="Proctor R.H."/>
            <person name="Regev A."/>
            <person name="Ruiz-Roldan M.C."/>
            <person name="Sain D."/>
            <person name="Sakthikumar S."/>
            <person name="Sykes S."/>
            <person name="Schwartz D.C."/>
            <person name="Turgeon B.G."/>
            <person name="Wapinski I."/>
            <person name="Yoder O."/>
            <person name="Young S."/>
            <person name="Zeng Q."/>
            <person name="Zhou S."/>
            <person name="Galagan J."/>
            <person name="Cuomo C.A."/>
            <person name="Kistler H.C."/>
            <person name="Rep M."/>
        </authorList>
    </citation>
    <scope>GENOME REANNOTATION</scope>
    <source>
        <strain evidence="3">ATCC MYA-4620 / CBS 123657 / FGSC 9075 / NRRL 31084 / PH-1</strain>
        <strain evidence="2">PH-1 / ATCC MYA-4620 / FGSC 9075 / NRRL 31084</strain>
    </source>
</reference>
<accession>I1SA16</accession>
<dbReference type="AlphaFoldDB" id="I1SA16"/>
<evidence type="ECO:0000313" key="2">
    <source>
        <dbReference type="EnsemblFungi" id="CEF75406"/>
    </source>
</evidence>
<dbReference type="HOGENOM" id="CLU_2320604_0_0_1"/>
<evidence type="ECO:0000313" key="3">
    <source>
        <dbReference type="Proteomes" id="UP000070720"/>
    </source>
</evidence>
<name>I1SA16_GIBZE</name>
<dbReference type="EnsemblFungi" id="CEF75406">
    <property type="protein sequence ID" value="CEF75406"/>
    <property type="gene ID" value="FGRRES_13697"/>
</dbReference>
<protein>
    <submittedName>
        <fullName evidence="1">Chromosome 1, complete genome</fullName>
    </submittedName>
</protein>
<reference evidence="2 3" key="1">
    <citation type="journal article" date="2007" name="Science">
        <title>The Fusarium graminearum genome reveals a link between localized polymorphism and pathogen specialization.</title>
        <authorList>
            <person name="Cuomo C.A."/>
            <person name="Gueldener U."/>
            <person name="Xu J.-R."/>
            <person name="Trail F."/>
            <person name="Turgeon B.G."/>
            <person name="Di Pietro A."/>
            <person name="Walton J.D."/>
            <person name="Ma L.-J."/>
            <person name="Baker S.E."/>
            <person name="Rep M."/>
            <person name="Adam G."/>
            <person name="Antoniw J."/>
            <person name="Baldwin T."/>
            <person name="Calvo S.E."/>
            <person name="Chang Y.-L."/>
            <person name="DeCaprio D."/>
            <person name="Gale L.R."/>
            <person name="Gnerre S."/>
            <person name="Goswami R.S."/>
            <person name="Hammond-Kosack K."/>
            <person name="Harris L.J."/>
            <person name="Hilburn K."/>
            <person name="Kennell J.C."/>
            <person name="Kroken S."/>
            <person name="Magnuson J.K."/>
            <person name="Mannhaupt G."/>
            <person name="Mauceli E.W."/>
            <person name="Mewes H.-W."/>
            <person name="Mitterbauer R."/>
            <person name="Muehlbauer G."/>
            <person name="Muensterkoetter M."/>
            <person name="Nelson D."/>
            <person name="O'Donnell K."/>
            <person name="Ouellet T."/>
            <person name="Qi W."/>
            <person name="Quesneville H."/>
            <person name="Roncero M.I.G."/>
            <person name="Seong K.-Y."/>
            <person name="Tetko I.V."/>
            <person name="Urban M."/>
            <person name="Waalwijk C."/>
            <person name="Ward T.J."/>
            <person name="Yao J."/>
            <person name="Birren B.W."/>
            <person name="Kistler H.C."/>
        </authorList>
    </citation>
    <scope>NUCLEOTIDE SEQUENCE [LARGE SCALE GENOMIC DNA]</scope>
    <source>
        <strain evidence="3">ATCC MYA-4620 / CBS 123657 / FGSC 9075 / NRRL 31084 / PH-1</strain>
        <strain evidence="2">PH-1 / ATCC MYA-4620 / FGSC 9075 / NRRL 31084</strain>
    </source>
</reference>
<dbReference type="Proteomes" id="UP000070720">
    <property type="component" value="Chromosome 1"/>
</dbReference>
<gene>
    <name evidence="1" type="ORF">FGRAMPH1_01T07203</name>
</gene>